<evidence type="ECO:0000313" key="1">
    <source>
        <dbReference type="EMBL" id="CAH8358766.1"/>
    </source>
</evidence>
<reference evidence="1 2" key="1">
    <citation type="submission" date="2022-03" db="EMBL/GenBank/DDBJ databases">
        <authorList>
            <person name="Macdonald S."/>
            <person name="Ahmed S."/>
            <person name="Newling K."/>
        </authorList>
    </citation>
    <scope>NUCLEOTIDE SEQUENCE [LARGE SCALE GENOMIC DNA]</scope>
</reference>
<accession>A0ABC8KJH2</accession>
<keyword evidence="2" id="KW-1185">Reference proteome</keyword>
<evidence type="ECO:0000313" key="2">
    <source>
        <dbReference type="Proteomes" id="UP001642260"/>
    </source>
</evidence>
<protein>
    <submittedName>
        <fullName evidence="1">Uncharacterized protein</fullName>
    </submittedName>
</protein>
<name>A0ABC8KJH2_ERUVS</name>
<gene>
    <name evidence="1" type="ORF">ERUC_LOCUS24522</name>
</gene>
<proteinExistence type="predicted"/>
<dbReference type="Proteomes" id="UP001642260">
    <property type="component" value="Unassembled WGS sequence"/>
</dbReference>
<dbReference type="EMBL" id="CAKOAT010252931">
    <property type="protein sequence ID" value="CAH8358766.1"/>
    <property type="molecule type" value="Genomic_DNA"/>
</dbReference>
<organism evidence="1 2">
    <name type="scientific">Eruca vesicaria subsp. sativa</name>
    <name type="common">Garden rocket</name>
    <name type="synonym">Eruca sativa</name>
    <dbReference type="NCBI Taxonomy" id="29727"/>
    <lineage>
        <taxon>Eukaryota</taxon>
        <taxon>Viridiplantae</taxon>
        <taxon>Streptophyta</taxon>
        <taxon>Embryophyta</taxon>
        <taxon>Tracheophyta</taxon>
        <taxon>Spermatophyta</taxon>
        <taxon>Magnoliopsida</taxon>
        <taxon>eudicotyledons</taxon>
        <taxon>Gunneridae</taxon>
        <taxon>Pentapetalae</taxon>
        <taxon>rosids</taxon>
        <taxon>malvids</taxon>
        <taxon>Brassicales</taxon>
        <taxon>Brassicaceae</taxon>
        <taxon>Brassiceae</taxon>
        <taxon>Eruca</taxon>
    </lineage>
</organism>
<sequence length="84" mass="9664">MIQGDKVENIPLEPPLLIDIVRSQIHVIRIVREDQLTLIETDSSNYHWILLLPSLGSSQLRHVMIGYFETTHEMVPEMRCPSVA</sequence>
<dbReference type="AlphaFoldDB" id="A0ABC8KJH2"/>
<comment type="caution">
    <text evidence="1">The sequence shown here is derived from an EMBL/GenBank/DDBJ whole genome shotgun (WGS) entry which is preliminary data.</text>
</comment>